<dbReference type="Pfam" id="PF00437">
    <property type="entry name" value="T2SSE"/>
    <property type="match status" value="1"/>
</dbReference>
<dbReference type="GO" id="GO:0016887">
    <property type="term" value="F:ATP hydrolysis activity"/>
    <property type="evidence" value="ECO:0007669"/>
    <property type="project" value="TreeGrafter"/>
</dbReference>
<evidence type="ECO:0000256" key="4">
    <source>
        <dbReference type="SAM" id="MobiDB-lite"/>
    </source>
</evidence>
<evidence type="ECO:0000256" key="3">
    <source>
        <dbReference type="ARBA" id="ARBA00022840"/>
    </source>
</evidence>
<dbReference type="PANTHER" id="PTHR30258:SF2">
    <property type="entry name" value="COMG OPERON PROTEIN 1"/>
    <property type="match status" value="1"/>
</dbReference>
<dbReference type="GO" id="GO:0005524">
    <property type="term" value="F:ATP binding"/>
    <property type="evidence" value="ECO:0007669"/>
    <property type="project" value="UniProtKB-KW"/>
</dbReference>
<sequence length="567" mass="60935">MSRLLPWRRGGPDTPLHDAPAPRFDSASAVVISGPDDLARLKPRFMHALGNEFDVEALAGRLVPVLLEDKSVAVFALAEHVGSDQADELVRRIRARGGMLASPSRYVLAAPLLLAVSRRQITGQALGLAAGAGGGAARTAPAEAFQDIIEWGVRNGASDIHLNVRQGEAESEIKYTVAGRYLAPERFRRLPTSTLFDMLSVAWMDIQGGNGAVFDPGIEQQGGLLRQVDGRRIVLRWSSLAADAGPSVCLRVQHDAGADLPTLEQLGYLPEQVRSIRRVMLSESGAVVIAGVVGSGKSTSLASLIAGLPPHRKVVTIEDPVEYRIPGAIQNTIARHLDTETHAGFAAKLRSLKRSAMTDVLLGEVRDPQTGRAFMDLAGSGVNVYTTVHAPSAQRIPDRLASDFIGVPREFLAAPGMLKLLVFQALLPLLCPHCALPMSSLLRTDAQGRAHPSGMPWPEWLGLFQALYGRDLDPYRVRNARGCESCRQGRPPQLHGYAGRAIAAELYEPDLAPGPALSAMDAAVSKARRGLIDPRDIEARFHAFETEAMRRAAHGRPAVLPGLKVAS</sequence>
<evidence type="ECO:0000259" key="5">
    <source>
        <dbReference type="Pfam" id="PF00437"/>
    </source>
</evidence>
<comment type="similarity">
    <text evidence="1">Belongs to the GSP E family.</text>
</comment>
<dbReference type="Proteomes" id="UP000559809">
    <property type="component" value="Unassembled WGS sequence"/>
</dbReference>
<dbReference type="InterPro" id="IPR001482">
    <property type="entry name" value="T2SS/T4SS_dom"/>
</dbReference>
<dbReference type="GO" id="GO:0005886">
    <property type="term" value="C:plasma membrane"/>
    <property type="evidence" value="ECO:0007669"/>
    <property type="project" value="TreeGrafter"/>
</dbReference>
<reference evidence="6 7" key="1">
    <citation type="submission" date="2020-07" db="EMBL/GenBank/DDBJ databases">
        <title>Taxonomic revisions and descriptions of new bacterial species based on genomic comparisons in the high-G+C-content subgroup of the family Alcaligenaceae.</title>
        <authorList>
            <person name="Szabo A."/>
            <person name="Felfoldi T."/>
        </authorList>
    </citation>
    <scope>NUCLEOTIDE SEQUENCE [LARGE SCALE GENOMIC DNA]</scope>
    <source>
        <strain evidence="6 7">LMG 24012</strain>
    </source>
</reference>
<evidence type="ECO:0000313" key="6">
    <source>
        <dbReference type="EMBL" id="NYT50195.1"/>
    </source>
</evidence>
<dbReference type="Gene3D" id="3.30.450.90">
    <property type="match status" value="1"/>
</dbReference>
<gene>
    <name evidence="6" type="primary">tadA</name>
    <name evidence="6" type="ORF">H0A72_12825</name>
</gene>
<keyword evidence="7" id="KW-1185">Reference proteome</keyword>
<evidence type="ECO:0000313" key="7">
    <source>
        <dbReference type="Proteomes" id="UP000559809"/>
    </source>
</evidence>
<feature type="region of interest" description="Disordered" evidence="4">
    <location>
        <begin position="1"/>
        <end position="22"/>
    </location>
</feature>
<keyword evidence="2" id="KW-0547">Nucleotide-binding</keyword>
<evidence type="ECO:0000256" key="1">
    <source>
        <dbReference type="ARBA" id="ARBA00006611"/>
    </source>
</evidence>
<dbReference type="Gene3D" id="3.40.50.300">
    <property type="entry name" value="P-loop containing nucleotide triphosphate hydrolases"/>
    <property type="match status" value="1"/>
</dbReference>
<protein>
    <submittedName>
        <fullName evidence="6">Flp pilus assembly complex ATPase component TadA</fullName>
    </submittedName>
</protein>
<keyword evidence="3" id="KW-0067">ATP-binding</keyword>
<dbReference type="RefSeq" id="WP_180155894.1">
    <property type="nucleotide sequence ID" value="NZ_JACCEM010000006.1"/>
</dbReference>
<dbReference type="EMBL" id="JACCEM010000006">
    <property type="protein sequence ID" value="NYT50195.1"/>
    <property type="molecule type" value="Genomic_DNA"/>
</dbReference>
<dbReference type="InterPro" id="IPR027417">
    <property type="entry name" value="P-loop_NTPase"/>
</dbReference>
<evidence type="ECO:0000256" key="2">
    <source>
        <dbReference type="ARBA" id="ARBA00022741"/>
    </source>
</evidence>
<accession>A0A853FW34</accession>
<feature type="domain" description="Bacterial type II secretion system protein E" evidence="5">
    <location>
        <begin position="146"/>
        <end position="508"/>
    </location>
</feature>
<organism evidence="6 7">
    <name type="scientific">Parapusillimonas granuli</name>
    <dbReference type="NCBI Taxonomy" id="380911"/>
    <lineage>
        <taxon>Bacteria</taxon>
        <taxon>Pseudomonadati</taxon>
        <taxon>Pseudomonadota</taxon>
        <taxon>Betaproteobacteria</taxon>
        <taxon>Burkholderiales</taxon>
        <taxon>Alcaligenaceae</taxon>
        <taxon>Parapusillimonas</taxon>
    </lineage>
</organism>
<comment type="caution">
    <text evidence="6">The sequence shown here is derived from an EMBL/GenBank/DDBJ whole genome shotgun (WGS) entry which is preliminary data.</text>
</comment>
<name>A0A853FW34_9BURK</name>
<proteinExistence type="inferred from homology"/>
<dbReference type="SUPFAM" id="SSF52540">
    <property type="entry name" value="P-loop containing nucleoside triphosphate hydrolases"/>
    <property type="match status" value="1"/>
</dbReference>
<dbReference type="PANTHER" id="PTHR30258">
    <property type="entry name" value="TYPE II SECRETION SYSTEM PROTEIN GSPE-RELATED"/>
    <property type="match status" value="1"/>
</dbReference>
<dbReference type="AlphaFoldDB" id="A0A853FW34"/>